<keyword evidence="3 6" id="KW-0238">DNA-binding</keyword>
<dbReference type="InterPro" id="IPR036388">
    <property type="entry name" value="WH-like_DNA-bd_sf"/>
</dbReference>
<sequence>MFMDIKQLKYFLTIVEEGQITSAAKRLNMAQPPLSQQLKNLEDELGVKLIERGPRHIELTDAGNILKDRAEQILELSDSTINEINDFKKGFKGKLSIGTVSSSGSVLLNDKISDFRKNYPGVKFEIHEGNTFKILELLNRGIIEVGIVRTPFNSSKFHCKYAEAEPMIAVISKNYYFKTKNSYITIEELKEKPLIIYRRFEQLIHETCLEQGFEPEIFCKNDDARTTLLWANAGLGIGIIPKSAFGLGGNDNLIYKEINNDKLITKVSAIWIKDKYISSMAQKFIEYFGENK</sequence>
<dbReference type="Gene3D" id="3.40.190.10">
    <property type="entry name" value="Periplasmic binding protein-like II"/>
    <property type="match status" value="2"/>
</dbReference>
<dbReference type="Pfam" id="PF03466">
    <property type="entry name" value="LysR_substrate"/>
    <property type="match status" value="1"/>
</dbReference>
<evidence type="ECO:0000259" key="5">
    <source>
        <dbReference type="PROSITE" id="PS50931"/>
    </source>
</evidence>
<keyword evidence="7" id="KW-1185">Reference proteome</keyword>
<dbReference type="Proteomes" id="UP000199263">
    <property type="component" value="Unassembled WGS sequence"/>
</dbReference>
<evidence type="ECO:0000313" key="7">
    <source>
        <dbReference type="Proteomes" id="UP000199263"/>
    </source>
</evidence>
<dbReference type="Pfam" id="PF00126">
    <property type="entry name" value="HTH_1"/>
    <property type="match status" value="1"/>
</dbReference>
<dbReference type="SUPFAM" id="SSF53850">
    <property type="entry name" value="Periplasmic binding protein-like II"/>
    <property type="match status" value="1"/>
</dbReference>
<gene>
    <name evidence="6" type="ORF">SAMN05421842_11595</name>
</gene>
<keyword evidence="2" id="KW-0805">Transcription regulation</keyword>
<dbReference type="PANTHER" id="PTHR30419">
    <property type="entry name" value="HTH-TYPE TRANSCRIPTIONAL REGULATOR YBHD"/>
    <property type="match status" value="1"/>
</dbReference>
<organism evidence="6 7">
    <name type="scientific">Clostridium uliginosum</name>
    <dbReference type="NCBI Taxonomy" id="119641"/>
    <lineage>
        <taxon>Bacteria</taxon>
        <taxon>Bacillati</taxon>
        <taxon>Bacillota</taxon>
        <taxon>Clostridia</taxon>
        <taxon>Eubacteriales</taxon>
        <taxon>Clostridiaceae</taxon>
        <taxon>Clostridium</taxon>
    </lineage>
</organism>
<dbReference type="Gene3D" id="1.10.10.10">
    <property type="entry name" value="Winged helix-like DNA-binding domain superfamily/Winged helix DNA-binding domain"/>
    <property type="match status" value="1"/>
</dbReference>
<dbReference type="GO" id="GO:0003677">
    <property type="term" value="F:DNA binding"/>
    <property type="evidence" value="ECO:0007669"/>
    <property type="project" value="UniProtKB-KW"/>
</dbReference>
<dbReference type="FunFam" id="1.10.10.10:FF:000001">
    <property type="entry name" value="LysR family transcriptional regulator"/>
    <property type="match status" value="1"/>
</dbReference>
<evidence type="ECO:0000256" key="2">
    <source>
        <dbReference type="ARBA" id="ARBA00023015"/>
    </source>
</evidence>
<proteinExistence type="inferred from homology"/>
<dbReference type="GO" id="GO:0005829">
    <property type="term" value="C:cytosol"/>
    <property type="evidence" value="ECO:0007669"/>
    <property type="project" value="TreeGrafter"/>
</dbReference>
<dbReference type="AlphaFoldDB" id="A0A1I1NW64"/>
<evidence type="ECO:0000256" key="3">
    <source>
        <dbReference type="ARBA" id="ARBA00023125"/>
    </source>
</evidence>
<evidence type="ECO:0000313" key="6">
    <source>
        <dbReference type="EMBL" id="SFC97960.1"/>
    </source>
</evidence>
<dbReference type="EMBL" id="FOMG01000015">
    <property type="protein sequence ID" value="SFC97960.1"/>
    <property type="molecule type" value="Genomic_DNA"/>
</dbReference>
<protein>
    <submittedName>
        <fullName evidence="6">DNA-binding transcriptional regulator, LysR family</fullName>
    </submittedName>
</protein>
<comment type="similarity">
    <text evidence="1">Belongs to the LysR transcriptional regulatory family.</text>
</comment>
<dbReference type="InterPro" id="IPR036390">
    <property type="entry name" value="WH_DNA-bd_sf"/>
</dbReference>
<keyword evidence="4" id="KW-0804">Transcription</keyword>
<evidence type="ECO:0000256" key="4">
    <source>
        <dbReference type="ARBA" id="ARBA00023163"/>
    </source>
</evidence>
<dbReference type="InterPro" id="IPR050950">
    <property type="entry name" value="HTH-type_LysR_regulators"/>
</dbReference>
<accession>A0A1I1NW64</accession>
<dbReference type="InterPro" id="IPR005119">
    <property type="entry name" value="LysR_subst-bd"/>
</dbReference>
<dbReference type="STRING" id="119641.SAMN05421842_11595"/>
<dbReference type="GO" id="GO:0003700">
    <property type="term" value="F:DNA-binding transcription factor activity"/>
    <property type="evidence" value="ECO:0007669"/>
    <property type="project" value="InterPro"/>
</dbReference>
<dbReference type="PRINTS" id="PR00039">
    <property type="entry name" value="HTHLYSR"/>
</dbReference>
<name>A0A1I1NW64_9CLOT</name>
<feature type="domain" description="HTH lysR-type" evidence="5">
    <location>
        <begin position="3"/>
        <end position="60"/>
    </location>
</feature>
<evidence type="ECO:0000256" key="1">
    <source>
        <dbReference type="ARBA" id="ARBA00009437"/>
    </source>
</evidence>
<dbReference type="SUPFAM" id="SSF46785">
    <property type="entry name" value="Winged helix' DNA-binding domain"/>
    <property type="match status" value="1"/>
</dbReference>
<reference evidence="6 7" key="1">
    <citation type="submission" date="2016-10" db="EMBL/GenBank/DDBJ databases">
        <authorList>
            <person name="de Groot N.N."/>
        </authorList>
    </citation>
    <scope>NUCLEOTIDE SEQUENCE [LARGE SCALE GENOMIC DNA]</scope>
    <source>
        <strain evidence="6 7">DSM 12992</strain>
    </source>
</reference>
<dbReference type="PROSITE" id="PS50931">
    <property type="entry name" value="HTH_LYSR"/>
    <property type="match status" value="1"/>
</dbReference>
<dbReference type="InterPro" id="IPR000847">
    <property type="entry name" value="LysR_HTH_N"/>
</dbReference>
<dbReference type="CDD" id="cd05466">
    <property type="entry name" value="PBP2_LTTR_substrate"/>
    <property type="match status" value="1"/>
</dbReference>
<dbReference type="PANTHER" id="PTHR30419:SF28">
    <property type="entry name" value="HTH-TYPE TRANSCRIPTIONAL REGULATOR BSDA"/>
    <property type="match status" value="1"/>
</dbReference>